<organism evidence="2 3">
    <name type="scientific">Fopius arisanus</name>
    <dbReference type="NCBI Taxonomy" id="64838"/>
    <lineage>
        <taxon>Eukaryota</taxon>
        <taxon>Metazoa</taxon>
        <taxon>Ecdysozoa</taxon>
        <taxon>Arthropoda</taxon>
        <taxon>Hexapoda</taxon>
        <taxon>Insecta</taxon>
        <taxon>Pterygota</taxon>
        <taxon>Neoptera</taxon>
        <taxon>Endopterygota</taxon>
        <taxon>Hymenoptera</taxon>
        <taxon>Apocrita</taxon>
        <taxon>Ichneumonoidea</taxon>
        <taxon>Braconidae</taxon>
        <taxon>Opiinae</taxon>
        <taxon>Fopius</taxon>
    </lineage>
</organism>
<evidence type="ECO:0000256" key="1">
    <source>
        <dbReference type="SAM" id="MobiDB-lite"/>
    </source>
</evidence>
<reference evidence="3" key="1">
    <citation type="submission" date="2025-08" db="UniProtKB">
        <authorList>
            <consortium name="RefSeq"/>
        </authorList>
    </citation>
    <scope>IDENTIFICATION</scope>
    <source>
        <strain evidence="3">USDA-PBARC FA_bdor</strain>
        <tissue evidence="3">Whole organism</tissue>
    </source>
</reference>
<feature type="non-terminal residue" evidence="3">
    <location>
        <position position="203"/>
    </location>
</feature>
<protein>
    <submittedName>
        <fullName evidence="3">Vegetative cell wall protein gp1-like</fullName>
    </submittedName>
</protein>
<feature type="compositionally biased region" description="Acidic residues" evidence="1">
    <location>
        <begin position="133"/>
        <end position="144"/>
    </location>
</feature>
<accession>A0A9R1SZ13</accession>
<sequence length="203" mass="21661">MVLGRTTIKKTVMVDTLENTLTFQRLHIRAAKVIEILKCSSDGEPEIGNFTDSDDGDDDAWDAPNPLDPNSISPDVSENVDDLPESSVPVEKGIVDSPASPDPESPESPAAVEKPTVDSPATSPDPESPESPAPEDSDSMEMDPPDSTISEVAPVIPANVETAPPNSADDTEPFVRVGEAACPPADDDDDMEPVRIFVPEEWE</sequence>
<dbReference type="RefSeq" id="XP_011299691.1">
    <property type="nucleotide sequence ID" value="XM_011301389.1"/>
</dbReference>
<evidence type="ECO:0000313" key="3">
    <source>
        <dbReference type="RefSeq" id="XP_011299691.1"/>
    </source>
</evidence>
<name>A0A9R1SZ13_9HYME</name>
<keyword evidence="2" id="KW-1185">Reference proteome</keyword>
<dbReference type="GeneID" id="105264489"/>
<proteinExistence type="predicted"/>
<dbReference type="KEGG" id="fas:105264489"/>
<feature type="compositionally biased region" description="Low complexity" evidence="1">
    <location>
        <begin position="107"/>
        <end position="125"/>
    </location>
</feature>
<evidence type="ECO:0000313" key="2">
    <source>
        <dbReference type="Proteomes" id="UP000694866"/>
    </source>
</evidence>
<feature type="compositionally biased region" description="Acidic residues" evidence="1">
    <location>
        <begin position="52"/>
        <end position="61"/>
    </location>
</feature>
<dbReference type="AlphaFoldDB" id="A0A9R1SZ13"/>
<feature type="region of interest" description="Disordered" evidence="1">
    <location>
        <begin position="42"/>
        <end position="193"/>
    </location>
</feature>
<gene>
    <name evidence="3" type="primary">LOC105264489</name>
</gene>
<dbReference type="Proteomes" id="UP000694866">
    <property type="component" value="Unplaced"/>
</dbReference>